<evidence type="ECO:0000256" key="1">
    <source>
        <dbReference type="ARBA" id="ARBA00023054"/>
    </source>
</evidence>
<reference evidence="3" key="2">
    <citation type="submission" date="2025-09" db="UniProtKB">
        <authorList>
            <consortium name="Ensembl"/>
        </authorList>
    </citation>
    <scope>IDENTIFICATION</scope>
</reference>
<dbReference type="Ensembl" id="ENSEBUT00000000830.1">
    <property type="protein sequence ID" value="ENSEBUP00000000531.1"/>
    <property type="gene ID" value="ENSEBUG00000000657.1"/>
</dbReference>
<feature type="region of interest" description="Disordered" evidence="2">
    <location>
        <begin position="117"/>
        <end position="164"/>
    </location>
</feature>
<evidence type="ECO:0000256" key="2">
    <source>
        <dbReference type="SAM" id="MobiDB-lite"/>
    </source>
</evidence>
<reference evidence="3" key="1">
    <citation type="submission" date="2025-08" db="UniProtKB">
        <authorList>
            <consortium name="Ensembl"/>
        </authorList>
    </citation>
    <scope>IDENTIFICATION</scope>
</reference>
<dbReference type="AlphaFoldDB" id="A0A8C4N249"/>
<dbReference type="PANTHER" id="PTHR16768">
    <property type="entry name" value="DOWN REGULATED IN RENAL CARCINOMA 1/TU3A"/>
    <property type="match status" value="1"/>
</dbReference>
<organism evidence="3 4">
    <name type="scientific">Eptatretus burgeri</name>
    <name type="common">Inshore hagfish</name>
    <dbReference type="NCBI Taxonomy" id="7764"/>
    <lineage>
        <taxon>Eukaryota</taxon>
        <taxon>Metazoa</taxon>
        <taxon>Chordata</taxon>
        <taxon>Craniata</taxon>
        <taxon>Vertebrata</taxon>
        <taxon>Cyclostomata</taxon>
        <taxon>Myxini</taxon>
        <taxon>Myxiniformes</taxon>
        <taxon>Myxinidae</taxon>
        <taxon>Eptatretinae</taxon>
        <taxon>Eptatretus</taxon>
    </lineage>
</organism>
<dbReference type="GeneTree" id="ENSGT00390000011228"/>
<dbReference type="Proteomes" id="UP000694388">
    <property type="component" value="Unplaced"/>
</dbReference>
<name>A0A8C4N249_EPTBU</name>
<sequence length="289" mass="32634">MGSWLSRRLFVKRVNRENSITNNNCDEQSVPKGGHEDRISTESLAINSASLHDGGEECQVSSNVDTCAAPNTQLEVVGIDFECSGRCIPLDKELDSQSDEDLSVSCGAAKRQQLENFEETSEGSVTACGKPESKKPRPGFQPHSPDGPQNIEGDMAMYNPDYEDDMQGLIKPKKLPNPVKASRTHQDMHRELLMNCRRGVGVQSKPELLRMMEQRRREQEYQQRCESAQQRPPSVFEVELLKRKQRLDQLEMEKEQQTGGETQSEATTPEFLRIREKLRRTGNVDAEAV</sequence>
<proteinExistence type="predicted"/>
<dbReference type="PANTHER" id="PTHR16768:SF5">
    <property type="entry name" value="FI14214P"/>
    <property type="match status" value="1"/>
</dbReference>
<dbReference type="InterPro" id="IPR009533">
    <property type="entry name" value="FAM107"/>
</dbReference>
<accession>A0A8C4N249</accession>
<feature type="region of interest" description="Disordered" evidence="2">
    <location>
        <begin position="249"/>
        <end position="289"/>
    </location>
</feature>
<dbReference type="Pfam" id="PF06625">
    <property type="entry name" value="DUF1151"/>
    <property type="match status" value="1"/>
</dbReference>
<feature type="compositionally biased region" description="Polar residues" evidence="2">
    <location>
        <begin position="257"/>
        <end position="267"/>
    </location>
</feature>
<keyword evidence="1" id="KW-0175">Coiled coil</keyword>
<evidence type="ECO:0000313" key="3">
    <source>
        <dbReference type="Ensembl" id="ENSEBUP00000000531.1"/>
    </source>
</evidence>
<protein>
    <submittedName>
        <fullName evidence="3">Family with sequence similarity 107 member A</fullName>
    </submittedName>
</protein>
<evidence type="ECO:0000313" key="4">
    <source>
        <dbReference type="Proteomes" id="UP000694388"/>
    </source>
</evidence>
<keyword evidence="4" id="KW-1185">Reference proteome</keyword>